<dbReference type="EMBL" id="JAXGFP010000003">
    <property type="protein sequence ID" value="MEG3183727.1"/>
    <property type="molecule type" value="Genomic_DNA"/>
</dbReference>
<evidence type="ECO:0000313" key="2">
    <source>
        <dbReference type="EMBL" id="MEG3183727.1"/>
    </source>
</evidence>
<proteinExistence type="predicted"/>
<dbReference type="InterPro" id="IPR036490">
    <property type="entry name" value="ThsB_TIR-like_sf"/>
</dbReference>
<reference evidence="2 3" key="1">
    <citation type="journal article" date="2016" name="Int. J. Syst. Evol. Microbiol.">
        <title>Lysobacter erysipheiresistens sp. nov., an antagonist of powdery mildew, isolated from tobacco-cultivated soil.</title>
        <authorList>
            <person name="Xie B."/>
            <person name="Li T."/>
            <person name="Lin X."/>
            <person name="Wang C.J."/>
            <person name="Chen Y.J."/>
            <person name="Liu W.J."/>
            <person name="Zhao Z.W."/>
        </authorList>
    </citation>
    <scope>NUCLEOTIDE SEQUENCE [LARGE SCALE GENOMIC DNA]</scope>
    <source>
        <strain evidence="2 3">RS-LYSO-3</strain>
    </source>
</reference>
<dbReference type="Pfam" id="PF08937">
    <property type="entry name" value="ThsB_TIR"/>
    <property type="match status" value="1"/>
</dbReference>
<evidence type="ECO:0000259" key="1">
    <source>
        <dbReference type="Pfam" id="PF08937"/>
    </source>
</evidence>
<gene>
    <name evidence="2" type="ORF">SNE34_06870</name>
</gene>
<evidence type="ECO:0000313" key="3">
    <source>
        <dbReference type="Proteomes" id="UP001355056"/>
    </source>
</evidence>
<sequence>MAKKRVFISFDYHNDKNCKVMLAGQANLPDSPFDFKDSSVDDHLTGDWKDKVKRRMDNVDIVIVLCGTKTHTAAGVAAELKIAKEKAKPYFLLAAHSDKTCTKPTSADSNDKLYKWEWENLKKLVGGSR</sequence>
<feature type="domain" description="Thoeris protein ThsB TIR-like" evidence="1">
    <location>
        <begin position="7"/>
        <end position="99"/>
    </location>
</feature>
<dbReference type="Proteomes" id="UP001355056">
    <property type="component" value="Unassembled WGS sequence"/>
</dbReference>
<comment type="caution">
    <text evidence="2">The sequence shown here is derived from an EMBL/GenBank/DDBJ whole genome shotgun (WGS) entry which is preliminary data.</text>
</comment>
<keyword evidence="3" id="KW-1185">Reference proteome</keyword>
<name>A0ABU7YXS1_9GAMM</name>
<dbReference type="Gene3D" id="3.40.50.9200">
    <property type="entry name" value="Hypothetical protein MTH538"/>
    <property type="match status" value="1"/>
</dbReference>
<protein>
    <submittedName>
        <fullName evidence="2">TIR domain-containing protein</fullName>
    </submittedName>
</protein>
<dbReference type="SUPFAM" id="SSF52206">
    <property type="entry name" value="Hypothetical protein MTH538"/>
    <property type="match status" value="1"/>
</dbReference>
<dbReference type="RefSeq" id="WP_332616000.1">
    <property type="nucleotide sequence ID" value="NZ_JAXGFP010000003.1"/>
</dbReference>
<organism evidence="2 3">
    <name type="scientific">Novilysobacter erysipheiresistens</name>
    <dbReference type="NCBI Taxonomy" id="1749332"/>
    <lineage>
        <taxon>Bacteria</taxon>
        <taxon>Pseudomonadati</taxon>
        <taxon>Pseudomonadota</taxon>
        <taxon>Gammaproteobacteria</taxon>
        <taxon>Lysobacterales</taxon>
        <taxon>Lysobacteraceae</taxon>
        <taxon>Novilysobacter</taxon>
    </lineage>
</organism>
<dbReference type="InterPro" id="IPR015032">
    <property type="entry name" value="ThsB__TIR-like_domain"/>
</dbReference>
<accession>A0ABU7YXS1</accession>